<reference evidence="1" key="2">
    <citation type="journal article" date="2010" name="Nature">
        <title>Comparative genomics reveals mobile pathogenicity chromosomes in Fusarium.</title>
        <authorList>
            <person name="Ma L.J."/>
            <person name="van der Does H.C."/>
            <person name="Borkovich K.A."/>
            <person name="Coleman J.J."/>
            <person name="Daboussi M.J."/>
            <person name="Di Pietro A."/>
            <person name="Dufresne M."/>
            <person name="Freitag M."/>
            <person name="Grabherr M."/>
            <person name="Henrissat B."/>
            <person name="Houterman P.M."/>
            <person name="Kang S."/>
            <person name="Shim W.B."/>
            <person name="Woloshuk C."/>
            <person name="Xie X."/>
            <person name="Xu J.R."/>
            <person name="Antoniw J."/>
            <person name="Baker S.E."/>
            <person name="Bluhm B.H."/>
            <person name="Breakspear A."/>
            <person name="Brown D.W."/>
            <person name="Butchko R.A."/>
            <person name="Chapman S."/>
            <person name="Coulson R."/>
            <person name="Coutinho P.M."/>
            <person name="Danchin E.G."/>
            <person name="Diener A."/>
            <person name="Gale L.R."/>
            <person name="Gardiner D.M."/>
            <person name="Goff S."/>
            <person name="Hammond-Kosack K.E."/>
            <person name="Hilburn K."/>
            <person name="Hua-Van A."/>
            <person name="Jonkers W."/>
            <person name="Kazan K."/>
            <person name="Kodira C.D."/>
            <person name="Koehrsen M."/>
            <person name="Kumar L."/>
            <person name="Lee Y.H."/>
            <person name="Li L."/>
            <person name="Manners J.M."/>
            <person name="Miranda-Saavedra D."/>
            <person name="Mukherjee M."/>
            <person name="Park G."/>
            <person name="Park J."/>
            <person name="Park S.Y."/>
            <person name="Proctor R.H."/>
            <person name="Regev A."/>
            <person name="Ruiz-Roldan M.C."/>
            <person name="Sain D."/>
            <person name="Sakthikumar S."/>
            <person name="Sykes S."/>
            <person name="Schwartz D.C."/>
            <person name="Turgeon B.G."/>
            <person name="Wapinski I."/>
            <person name="Yoder O."/>
            <person name="Young S."/>
            <person name="Zeng Q."/>
            <person name="Zhou S."/>
            <person name="Galagan J."/>
            <person name="Cuomo C.A."/>
            <person name="Kistler H.C."/>
            <person name="Rep M."/>
        </authorList>
    </citation>
    <scope>NUCLEOTIDE SEQUENCE [LARGE SCALE GENOMIC DNA]</scope>
    <source>
        <strain evidence="1">4287</strain>
    </source>
</reference>
<proteinExistence type="predicted"/>
<dbReference type="KEGG" id="fox:FOXG_21408"/>
<organism evidence="1 3">
    <name type="scientific">Fusarium oxysporum f. sp. lycopersici (strain 4287 / CBS 123668 / FGSC 9935 / NRRL 34936)</name>
    <name type="common">Fusarium vascular wilt of tomato</name>
    <dbReference type="NCBI Taxonomy" id="426428"/>
    <lineage>
        <taxon>Eukaryota</taxon>
        <taxon>Fungi</taxon>
        <taxon>Dikarya</taxon>
        <taxon>Ascomycota</taxon>
        <taxon>Pezizomycotina</taxon>
        <taxon>Sordariomycetes</taxon>
        <taxon>Hypocreomycetidae</taxon>
        <taxon>Hypocreales</taxon>
        <taxon>Nectriaceae</taxon>
        <taxon>Fusarium</taxon>
        <taxon>Fusarium oxysporum species complex</taxon>
    </lineage>
</organism>
<protein>
    <submittedName>
        <fullName evidence="1">Uncharacterized protein</fullName>
    </submittedName>
</protein>
<evidence type="ECO:0000313" key="1">
    <source>
        <dbReference type="EMBL" id="KNB13712.1"/>
    </source>
</evidence>
<dbReference type="VEuPathDB" id="FungiDB:FOXG_20891"/>
<dbReference type="Proteomes" id="UP000009097">
    <property type="component" value="Unassembled WGS sequence"/>
</dbReference>
<evidence type="ECO:0000313" key="2">
    <source>
        <dbReference type="EMBL" id="KNB15623.1"/>
    </source>
</evidence>
<accession>A0A0J9WS59</accession>
<sequence length="84" mass="9365">MMGVSGPFKVPSFEPCGLEKLNHVIRPTRLSSVPEPGMKLDSQWDRQVIINFNQARPRLAAPHVSESQTYQTSRLKMVVSGRGS</sequence>
<dbReference type="VEuPathDB" id="FungiDB:FOXG_21408"/>
<dbReference type="RefSeq" id="XP_018253668.1">
    <property type="nucleotide sequence ID" value="XM_018401743.1"/>
</dbReference>
<dbReference type="GeneID" id="28962114"/>
<dbReference type="GeneID" id="28961597"/>
<dbReference type="AlphaFoldDB" id="A0A0J9WS59"/>
<gene>
    <name evidence="1" type="ORF">FOXG_20891</name>
    <name evidence="2" type="ORF">FOXG_21408</name>
</gene>
<dbReference type="EMBL" id="DS231716">
    <property type="protein sequence ID" value="KNB15623.1"/>
    <property type="molecule type" value="Genomic_DNA"/>
</dbReference>
<name>A0A0J9WS59_FUSO4</name>
<evidence type="ECO:0000313" key="3">
    <source>
        <dbReference type="Proteomes" id="UP000009097"/>
    </source>
</evidence>
<dbReference type="EMBL" id="DS231713">
    <property type="protein sequence ID" value="KNB13712.1"/>
    <property type="molecule type" value="Genomic_DNA"/>
</dbReference>
<dbReference type="RefSeq" id="XP_018251757.1">
    <property type="nucleotide sequence ID" value="XM_018401210.1"/>
</dbReference>
<reference evidence="1" key="1">
    <citation type="submission" date="2007-04" db="EMBL/GenBank/DDBJ databases">
        <authorList>
            <consortium name="The Broad Institute Genome Sequencing Platform"/>
            <person name="Birren B."/>
            <person name="Lander E."/>
            <person name="Galagan J."/>
            <person name="Nusbaum C."/>
            <person name="Devon K."/>
            <person name="Ma L.-J."/>
            <person name="Jaffe D."/>
            <person name="Butler J."/>
            <person name="Alvarez P."/>
            <person name="Gnerre S."/>
            <person name="Grabherr M."/>
            <person name="Kleber M."/>
            <person name="Mauceli E."/>
            <person name="Brockman W."/>
            <person name="MacCallum I.A."/>
            <person name="Young S."/>
            <person name="LaButti K."/>
            <person name="DeCaprio D."/>
            <person name="Crawford M."/>
            <person name="Koehrsen M."/>
            <person name="Engels R."/>
            <person name="Montgomery P."/>
            <person name="Pearson M."/>
            <person name="Howarth C."/>
            <person name="Larson L."/>
            <person name="White J."/>
            <person name="O'Leary S."/>
            <person name="Kodira C."/>
            <person name="Zeng Q."/>
            <person name="Yandava C."/>
            <person name="Alvarado L."/>
            <person name="Kistler C."/>
            <person name="Shim W.-B."/>
            <person name="Kang S."/>
            <person name="Woloshuk C."/>
        </authorList>
    </citation>
    <scope>NUCLEOTIDE SEQUENCE</scope>
    <source>
        <strain evidence="1">4287</strain>
    </source>
</reference>
<dbReference type="KEGG" id="fox:FOXG_20891"/>